<dbReference type="EMBL" id="JAMDHD010000032">
    <property type="protein sequence ID" value="MDD0987442.1"/>
    <property type="molecule type" value="Genomic_DNA"/>
</dbReference>
<sequence>MSTQCFVTGGSGFIGQHLLAHLSATGHEAWVLMRHAANLETLREQVRQLGGEPSRIQAVQGDLNHPNLGLSATDRQRIASARVVFHVAAQFAWGLSMEQARAVNVKGALEVARLSASQHSRLLMVGGYMLQNSAHLTSIGIDQQCPEHTDWPAVYRRVGGYEASKLEAHFAVIRYMQAQRADYTIVHPATVCGHSESGHILAGQPVAELIRNLATGKLTAIPGSTRHWLPLVSVDYLVALMVAAAFDPAMANQQALALDEFSPNLQGLVTHIAHTLEVQTPRRHLPLGPLGWLLKIPGVATHFGTSPESLNFIRTERFDMTHSRKLESRYQLKHADLALTLEKTARFVRHGLLN</sequence>
<dbReference type="InterPro" id="IPR013120">
    <property type="entry name" value="FAR_NAD-bd"/>
</dbReference>
<keyword evidence="3" id="KW-1185">Reference proteome</keyword>
<accession>A0ABT5NIG2</accession>
<dbReference type="Gene3D" id="3.40.50.720">
    <property type="entry name" value="NAD(P)-binding Rossmann-like Domain"/>
    <property type="match status" value="1"/>
</dbReference>
<reference evidence="2" key="1">
    <citation type="submission" date="2022-05" db="EMBL/GenBank/DDBJ databases">
        <title>Novel Pseudomonas spp. Isolated from a Rainbow Trout Aquaculture Facility.</title>
        <authorList>
            <person name="Testerman T."/>
            <person name="Graf J."/>
        </authorList>
    </citation>
    <scope>NUCLEOTIDE SEQUENCE</scope>
    <source>
        <strain evidence="2">ID1050</strain>
    </source>
</reference>
<protein>
    <submittedName>
        <fullName evidence="2">SDR family oxidoreductase</fullName>
    </submittedName>
</protein>
<dbReference type="Proteomes" id="UP001148189">
    <property type="component" value="Unassembled WGS sequence"/>
</dbReference>
<comment type="caution">
    <text evidence="2">The sequence shown here is derived from an EMBL/GenBank/DDBJ whole genome shotgun (WGS) entry which is preliminary data.</text>
</comment>
<dbReference type="RefSeq" id="WP_273866431.1">
    <property type="nucleotide sequence ID" value="NZ_JAMDHD010000032.1"/>
</dbReference>
<dbReference type="Pfam" id="PF07993">
    <property type="entry name" value="NAD_binding_4"/>
    <property type="match status" value="1"/>
</dbReference>
<dbReference type="SUPFAM" id="SSF51735">
    <property type="entry name" value="NAD(P)-binding Rossmann-fold domains"/>
    <property type="match status" value="1"/>
</dbReference>
<name>A0ABT5NIG2_9PSED</name>
<organism evidence="2 3">
    <name type="scientific">Pseudomonas shahriarae</name>
    <dbReference type="NCBI Taxonomy" id="2745512"/>
    <lineage>
        <taxon>Bacteria</taxon>
        <taxon>Pseudomonadati</taxon>
        <taxon>Pseudomonadota</taxon>
        <taxon>Gammaproteobacteria</taxon>
        <taxon>Pseudomonadales</taxon>
        <taxon>Pseudomonadaceae</taxon>
        <taxon>Pseudomonas</taxon>
    </lineage>
</organism>
<dbReference type="PANTHER" id="PTHR48079">
    <property type="entry name" value="PROTEIN YEEZ"/>
    <property type="match status" value="1"/>
</dbReference>
<dbReference type="PANTHER" id="PTHR48079:SF6">
    <property type="entry name" value="NAD(P)-BINDING DOMAIN-CONTAINING PROTEIN-RELATED"/>
    <property type="match status" value="1"/>
</dbReference>
<evidence type="ECO:0000313" key="2">
    <source>
        <dbReference type="EMBL" id="MDD0987442.1"/>
    </source>
</evidence>
<dbReference type="InterPro" id="IPR036291">
    <property type="entry name" value="NAD(P)-bd_dom_sf"/>
</dbReference>
<evidence type="ECO:0000313" key="3">
    <source>
        <dbReference type="Proteomes" id="UP001148189"/>
    </source>
</evidence>
<evidence type="ECO:0000259" key="1">
    <source>
        <dbReference type="Pfam" id="PF07993"/>
    </source>
</evidence>
<gene>
    <name evidence="2" type="ORF">M5G21_21020</name>
</gene>
<dbReference type="InterPro" id="IPR051783">
    <property type="entry name" value="NAD(P)-dependent_oxidoreduct"/>
</dbReference>
<proteinExistence type="predicted"/>
<feature type="domain" description="Thioester reductase (TE)" evidence="1">
    <location>
        <begin position="7"/>
        <end position="240"/>
    </location>
</feature>